<keyword evidence="1" id="KW-0812">Transmembrane</keyword>
<feature type="chain" id="PRO_5046087856" evidence="2">
    <location>
        <begin position="26"/>
        <end position="217"/>
    </location>
</feature>
<keyword evidence="1" id="KW-0472">Membrane</keyword>
<dbReference type="EMBL" id="JBHYPX010000048">
    <property type="protein sequence ID" value="MFE1354734.1"/>
    <property type="molecule type" value="Genomic_DNA"/>
</dbReference>
<organism evidence="3 4">
    <name type="scientific">Kitasatospora phosalacinea</name>
    <dbReference type="NCBI Taxonomy" id="2065"/>
    <lineage>
        <taxon>Bacteria</taxon>
        <taxon>Bacillati</taxon>
        <taxon>Actinomycetota</taxon>
        <taxon>Actinomycetes</taxon>
        <taxon>Kitasatosporales</taxon>
        <taxon>Streptomycetaceae</taxon>
        <taxon>Kitasatospora</taxon>
    </lineage>
</organism>
<dbReference type="Proteomes" id="UP001599542">
    <property type="component" value="Unassembled WGS sequence"/>
</dbReference>
<evidence type="ECO:0000256" key="2">
    <source>
        <dbReference type="SAM" id="SignalP"/>
    </source>
</evidence>
<feature type="transmembrane region" description="Helical" evidence="1">
    <location>
        <begin position="55"/>
        <end position="83"/>
    </location>
</feature>
<dbReference type="Pfam" id="PF20401">
    <property type="entry name" value="Rhomboid_2"/>
    <property type="match status" value="1"/>
</dbReference>
<keyword evidence="4" id="KW-1185">Reference proteome</keyword>
<feature type="transmembrane region" description="Helical" evidence="1">
    <location>
        <begin position="132"/>
        <end position="150"/>
    </location>
</feature>
<evidence type="ECO:0000313" key="3">
    <source>
        <dbReference type="EMBL" id="MFE1354734.1"/>
    </source>
</evidence>
<feature type="transmembrane region" description="Helical" evidence="1">
    <location>
        <begin position="95"/>
        <end position="120"/>
    </location>
</feature>
<proteinExistence type="predicted"/>
<gene>
    <name evidence="3" type="ORF">ACFW6T_22350</name>
</gene>
<keyword evidence="2" id="KW-0732">Signal</keyword>
<sequence length="217" mass="21827">MAVPFPRPRHTVPVVFALLSATASALVVSLPDEQTRTQWEAWASTDLDNLADHPLGALLASAFVGGPSPWWNLALVSLGLFLLADRVGGAVAAGALVGGHVSGTLVSQGLAAVLISVGWAPEQLRTEPDVGSSYLLVAVLAALAASPSAGRVRVAAIGALVVRGPGLFVNLHGFSVPVTGHLVALAVGAAVARLHLRGAHGVAAPGPVAAAGNRVRV</sequence>
<dbReference type="RefSeq" id="WP_380327328.1">
    <property type="nucleotide sequence ID" value="NZ_JBHYPW010000038.1"/>
</dbReference>
<keyword evidence="1" id="KW-1133">Transmembrane helix</keyword>
<evidence type="ECO:0000313" key="4">
    <source>
        <dbReference type="Proteomes" id="UP001599542"/>
    </source>
</evidence>
<dbReference type="InterPro" id="IPR046862">
    <property type="entry name" value="Rhomboid_2"/>
</dbReference>
<comment type="caution">
    <text evidence="3">The sequence shown here is derived from an EMBL/GenBank/DDBJ whole genome shotgun (WGS) entry which is preliminary data.</text>
</comment>
<evidence type="ECO:0000256" key="1">
    <source>
        <dbReference type="SAM" id="Phobius"/>
    </source>
</evidence>
<protein>
    <submittedName>
        <fullName evidence="3">Rhomboid-like protein</fullName>
    </submittedName>
</protein>
<name>A0ABW6GPR6_9ACTN</name>
<accession>A0ABW6GPR6</accession>
<feature type="signal peptide" evidence="2">
    <location>
        <begin position="1"/>
        <end position="25"/>
    </location>
</feature>
<reference evidence="3 4" key="1">
    <citation type="submission" date="2024-09" db="EMBL/GenBank/DDBJ databases">
        <title>The Natural Products Discovery Center: Release of the First 8490 Sequenced Strains for Exploring Actinobacteria Biosynthetic Diversity.</title>
        <authorList>
            <person name="Kalkreuter E."/>
            <person name="Kautsar S.A."/>
            <person name="Yang D."/>
            <person name="Bader C.D."/>
            <person name="Teijaro C.N."/>
            <person name="Fluegel L."/>
            <person name="Davis C.M."/>
            <person name="Simpson J.R."/>
            <person name="Lauterbach L."/>
            <person name="Steele A.D."/>
            <person name="Gui C."/>
            <person name="Meng S."/>
            <person name="Li G."/>
            <person name="Viehrig K."/>
            <person name="Ye F."/>
            <person name="Su P."/>
            <person name="Kiefer A.F."/>
            <person name="Nichols A."/>
            <person name="Cepeda A.J."/>
            <person name="Yan W."/>
            <person name="Fan B."/>
            <person name="Jiang Y."/>
            <person name="Adhikari A."/>
            <person name="Zheng C.-J."/>
            <person name="Schuster L."/>
            <person name="Cowan T.M."/>
            <person name="Smanski M.J."/>
            <person name="Chevrette M.G."/>
            <person name="De Carvalho L.P.S."/>
            <person name="Shen B."/>
        </authorList>
    </citation>
    <scope>NUCLEOTIDE SEQUENCE [LARGE SCALE GENOMIC DNA]</scope>
    <source>
        <strain evidence="3 4">NPDC058753</strain>
    </source>
</reference>